<protein>
    <submittedName>
        <fullName evidence="1">Uncharacterized protein</fullName>
    </submittedName>
</protein>
<reference evidence="1 2" key="1">
    <citation type="journal article" date="2015" name="Genome Announc.">
        <title>Expanding the biotechnology potential of lactobacilli through comparative genomics of 213 strains and associated genera.</title>
        <authorList>
            <person name="Sun Z."/>
            <person name="Harris H.M."/>
            <person name="McCann A."/>
            <person name="Guo C."/>
            <person name="Argimon S."/>
            <person name="Zhang W."/>
            <person name="Yang X."/>
            <person name="Jeffery I.B."/>
            <person name="Cooney J.C."/>
            <person name="Kagawa T.F."/>
            <person name="Liu W."/>
            <person name="Song Y."/>
            <person name="Salvetti E."/>
            <person name="Wrobel A."/>
            <person name="Rasinkangas P."/>
            <person name="Parkhill J."/>
            <person name="Rea M.C."/>
            <person name="O'Sullivan O."/>
            <person name="Ritari J."/>
            <person name="Douillard F.P."/>
            <person name="Paul Ross R."/>
            <person name="Yang R."/>
            <person name="Briner A.E."/>
            <person name="Felis G.E."/>
            <person name="de Vos W.M."/>
            <person name="Barrangou R."/>
            <person name="Klaenhammer T.R."/>
            <person name="Caufield P.W."/>
            <person name="Cui Y."/>
            <person name="Zhang H."/>
            <person name="O'Toole P.W."/>
        </authorList>
    </citation>
    <scope>NUCLEOTIDE SEQUENCE [LARGE SCALE GENOMIC DNA]</scope>
    <source>
        <strain evidence="1 2">DSM 15945</strain>
    </source>
</reference>
<gene>
    <name evidence="1" type="ORF">FC50_GL002232</name>
</gene>
<organism evidence="1 2">
    <name type="scientific">Lacticaseibacillus pantheris DSM 15945 = JCM 12539 = NBRC 106106</name>
    <dbReference type="NCBI Taxonomy" id="1423783"/>
    <lineage>
        <taxon>Bacteria</taxon>
        <taxon>Bacillati</taxon>
        <taxon>Bacillota</taxon>
        <taxon>Bacilli</taxon>
        <taxon>Lactobacillales</taxon>
        <taxon>Lactobacillaceae</taxon>
        <taxon>Lacticaseibacillus</taxon>
    </lineage>
</organism>
<dbReference type="AlphaFoldDB" id="A0A0R1TSP4"/>
<accession>A0A0R1TSP4</accession>
<name>A0A0R1TSP4_9LACO</name>
<dbReference type="Proteomes" id="UP000051922">
    <property type="component" value="Unassembled WGS sequence"/>
</dbReference>
<comment type="caution">
    <text evidence="1">The sequence shown here is derived from an EMBL/GenBank/DDBJ whole genome shotgun (WGS) entry which is preliminary data.</text>
</comment>
<dbReference type="OrthoDB" id="2308800at2"/>
<evidence type="ECO:0000313" key="1">
    <source>
        <dbReference type="EMBL" id="KRL84383.1"/>
    </source>
</evidence>
<dbReference type="PATRIC" id="fig|1423783.4.peg.2286"/>
<proteinExistence type="predicted"/>
<evidence type="ECO:0000313" key="2">
    <source>
        <dbReference type="Proteomes" id="UP000051922"/>
    </source>
</evidence>
<sequence length="189" mass="20663">MLFNTRKIKATKLNPIFDRPGVYFVSQSTLTAAFSTFHQYVRALNDAGWAKRAGVIAAESSLVPYLPVRSNLFLNGNEHNLNVLPRQMRNSSFLNQQSSELHGIDILIVQLFREILAGKQIIVTGTVLDRLSGPEIRAFLSVAKAACTEQAVSLIIITTNADLAATAGHSLTEAPEIMVTNRLKQGSPT</sequence>
<dbReference type="RefSeq" id="WP_054650444.1">
    <property type="nucleotide sequence ID" value="NZ_AZFJ01000062.1"/>
</dbReference>
<dbReference type="EMBL" id="AZFJ01000062">
    <property type="protein sequence ID" value="KRL84383.1"/>
    <property type="molecule type" value="Genomic_DNA"/>
</dbReference>
<keyword evidence="2" id="KW-1185">Reference proteome</keyword>